<name>A0A318UEB2_9SPHI</name>
<feature type="transmembrane region" description="Helical" evidence="1">
    <location>
        <begin position="43"/>
        <end position="67"/>
    </location>
</feature>
<dbReference type="InterPro" id="IPR050640">
    <property type="entry name" value="Bact_2-comp_sensor_kinase"/>
</dbReference>
<keyword evidence="1" id="KW-0472">Membrane</keyword>
<sequence length="345" mass="40153">MNKAFKIKEYLEPLLHALIWGCLFFILWQASETLGPFRKTNDSIYPVLIWSGLLNLTLFYVNSLYFIPKFIAVQRYSAYFIWVIFLYISIVIINSVLDHFYSITLLSSEKEPLLDDVVLNMGTKIFILSMSLGYGLTKHRIKDEKVKQGLIKEKLIAELKYLRGQINPHFLFNSLNLAYSSATKNGDHFTADIIEKLSGLMRYVLYESNSESVWLEKEINYIDSYTKLQLQRLAPELADQISYRLHGEWKKYHIAPMILIPFIENVFKHGIIWSKNSEVLISIHLEANRLVLETRNSITIKKDESIAGIGLKNASERLQLLYPERHSLWIDSSNDVFYIKLTLDL</sequence>
<dbReference type="OrthoDB" id="9792992at2"/>
<dbReference type="Gene3D" id="3.30.565.10">
    <property type="entry name" value="Histidine kinase-like ATPase, C-terminal domain"/>
    <property type="match status" value="1"/>
</dbReference>
<comment type="caution">
    <text evidence="3">The sequence shown here is derived from an EMBL/GenBank/DDBJ whole genome shotgun (WGS) entry which is preliminary data.</text>
</comment>
<feature type="transmembrane region" description="Helical" evidence="1">
    <location>
        <begin position="117"/>
        <end position="137"/>
    </location>
</feature>
<dbReference type="PANTHER" id="PTHR34220">
    <property type="entry name" value="SENSOR HISTIDINE KINASE YPDA"/>
    <property type="match status" value="1"/>
</dbReference>
<accession>A0A318UEB2</accession>
<evidence type="ECO:0000256" key="1">
    <source>
        <dbReference type="SAM" id="Phobius"/>
    </source>
</evidence>
<dbReference type="InterPro" id="IPR010559">
    <property type="entry name" value="Sig_transdc_His_kin_internal"/>
</dbReference>
<keyword evidence="1" id="KW-0812">Transmembrane</keyword>
<evidence type="ECO:0000259" key="2">
    <source>
        <dbReference type="Pfam" id="PF06580"/>
    </source>
</evidence>
<keyword evidence="3" id="KW-0808">Transferase</keyword>
<dbReference type="AlphaFoldDB" id="A0A318UEB2"/>
<dbReference type="Pfam" id="PF06580">
    <property type="entry name" value="His_kinase"/>
    <property type="match status" value="1"/>
</dbReference>
<proteinExistence type="predicted"/>
<evidence type="ECO:0000313" key="4">
    <source>
        <dbReference type="Proteomes" id="UP000248198"/>
    </source>
</evidence>
<keyword evidence="3" id="KW-0418">Kinase</keyword>
<dbReference type="PANTHER" id="PTHR34220:SF7">
    <property type="entry name" value="SENSOR HISTIDINE KINASE YPDA"/>
    <property type="match status" value="1"/>
</dbReference>
<dbReference type="GO" id="GO:0000155">
    <property type="term" value="F:phosphorelay sensor kinase activity"/>
    <property type="evidence" value="ECO:0007669"/>
    <property type="project" value="InterPro"/>
</dbReference>
<protein>
    <submittedName>
        <fullName evidence="3">Histidine kinase</fullName>
    </submittedName>
</protein>
<dbReference type="GO" id="GO:0016020">
    <property type="term" value="C:membrane"/>
    <property type="evidence" value="ECO:0007669"/>
    <property type="project" value="InterPro"/>
</dbReference>
<feature type="transmembrane region" description="Helical" evidence="1">
    <location>
        <begin position="79"/>
        <end position="97"/>
    </location>
</feature>
<dbReference type="RefSeq" id="WP_110829437.1">
    <property type="nucleotide sequence ID" value="NZ_QKLU01000003.1"/>
</dbReference>
<dbReference type="EMBL" id="QKLU01000003">
    <property type="protein sequence ID" value="PYF74712.1"/>
    <property type="molecule type" value="Genomic_DNA"/>
</dbReference>
<dbReference type="Proteomes" id="UP000248198">
    <property type="component" value="Unassembled WGS sequence"/>
</dbReference>
<gene>
    <name evidence="3" type="ORF">B0O44_103158</name>
</gene>
<keyword evidence="4" id="KW-1185">Reference proteome</keyword>
<dbReference type="InterPro" id="IPR036890">
    <property type="entry name" value="HATPase_C_sf"/>
</dbReference>
<evidence type="ECO:0000313" key="3">
    <source>
        <dbReference type="EMBL" id="PYF74712.1"/>
    </source>
</evidence>
<organism evidence="3 4">
    <name type="scientific">Pedobacter nutrimenti</name>
    <dbReference type="NCBI Taxonomy" id="1241337"/>
    <lineage>
        <taxon>Bacteria</taxon>
        <taxon>Pseudomonadati</taxon>
        <taxon>Bacteroidota</taxon>
        <taxon>Sphingobacteriia</taxon>
        <taxon>Sphingobacteriales</taxon>
        <taxon>Sphingobacteriaceae</taxon>
        <taxon>Pedobacter</taxon>
    </lineage>
</organism>
<keyword evidence="1" id="KW-1133">Transmembrane helix</keyword>
<reference evidence="3 4" key="1">
    <citation type="submission" date="2018-06" db="EMBL/GenBank/DDBJ databases">
        <title>Genomic Encyclopedia of Archaeal and Bacterial Type Strains, Phase II (KMG-II): from individual species to whole genera.</title>
        <authorList>
            <person name="Goeker M."/>
        </authorList>
    </citation>
    <scope>NUCLEOTIDE SEQUENCE [LARGE SCALE GENOMIC DNA]</scope>
    <source>
        <strain evidence="3 4">DSM 27372</strain>
    </source>
</reference>
<feature type="domain" description="Signal transduction histidine kinase internal region" evidence="2">
    <location>
        <begin position="157"/>
        <end position="234"/>
    </location>
</feature>
<feature type="transmembrane region" description="Helical" evidence="1">
    <location>
        <begin position="12"/>
        <end position="31"/>
    </location>
</feature>